<dbReference type="InterPro" id="IPR020846">
    <property type="entry name" value="MFS_dom"/>
</dbReference>
<dbReference type="AlphaFoldDB" id="A0A401GX21"/>
<feature type="transmembrane region" description="Helical" evidence="4">
    <location>
        <begin position="399"/>
        <end position="420"/>
    </location>
</feature>
<reference evidence="6 7" key="1">
    <citation type="journal article" date="2018" name="Sci. Rep.">
        <title>Genome sequence of the cauliflower mushroom Sparassis crispa (Hanabiratake) and its association with beneficial usage.</title>
        <authorList>
            <person name="Kiyama R."/>
            <person name="Furutani Y."/>
            <person name="Kawaguchi K."/>
            <person name="Nakanishi T."/>
        </authorList>
    </citation>
    <scope>NUCLEOTIDE SEQUENCE [LARGE SCALE GENOMIC DNA]</scope>
</reference>
<dbReference type="InterPro" id="IPR036259">
    <property type="entry name" value="MFS_trans_sf"/>
</dbReference>
<feature type="compositionally biased region" description="Polar residues" evidence="3">
    <location>
        <begin position="7"/>
        <end position="16"/>
    </location>
</feature>
<evidence type="ECO:0000256" key="4">
    <source>
        <dbReference type="SAM" id="Phobius"/>
    </source>
</evidence>
<dbReference type="PANTHER" id="PTHR11360">
    <property type="entry name" value="MONOCARBOXYLATE TRANSPORTER"/>
    <property type="match status" value="1"/>
</dbReference>
<dbReference type="PROSITE" id="PS50850">
    <property type="entry name" value="MFS"/>
    <property type="match status" value="1"/>
</dbReference>
<keyword evidence="4" id="KW-0472">Membrane</keyword>
<evidence type="ECO:0000259" key="5">
    <source>
        <dbReference type="PROSITE" id="PS50850"/>
    </source>
</evidence>
<feature type="transmembrane region" description="Helical" evidence="4">
    <location>
        <begin position="338"/>
        <end position="355"/>
    </location>
</feature>
<evidence type="ECO:0000313" key="7">
    <source>
        <dbReference type="Proteomes" id="UP000287166"/>
    </source>
</evidence>
<feature type="transmembrane region" description="Helical" evidence="4">
    <location>
        <begin position="113"/>
        <end position="135"/>
    </location>
</feature>
<feature type="transmembrane region" description="Helical" evidence="4">
    <location>
        <begin position="361"/>
        <end position="387"/>
    </location>
</feature>
<evidence type="ECO:0000256" key="1">
    <source>
        <dbReference type="ARBA" id="ARBA00004141"/>
    </source>
</evidence>
<sequence length="463" mass="49986">MEEHTVQQESNQTQRGASFEKSMARKSDERTIDQSEPTKIESKDRVESEEECDAAADEEIPHITFPDGGLRAWMVVFGVACGTCGTFGFVNAWGVFQAYYEETLLPDTSPSTIAWIGSIQYALVFMPGLVLGRLFDMGYFKLPLLVSSCILVAAAFLVAECKEFWQFLLCQGIAVGLASGSIFGPIMGILAHWFEKRINLAYASMSLGSSVGGTVFPIAVRNLIEHVGFKWTMRIMGFIILMLLGICNLTVDRRLPPNNKSGSFINLAAFRFMPYTLYTVAALVNWLGLYTVLTYIDVSAAQAGVPQTFSFYLLPIANAGSAFGRLSGGIIADHIGQLNVMIPATLIAGVMTYVWPAAKSVGANVAVALLYGMSSGVYASLVATPIVAMGERHDVGQRIGMAFMLLAMGALAGPPISGAIYDSTGTYKWVGIYAGTTVEIGVILMLMSRYLLAKDSGGMFAKL</sequence>
<feature type="transmembrane region" description="Helical" evidence="4">
    <location>
        <begin position="142"/>
        <end position="159"/>
    </location>
</feature>
<evidence type="ECO:0000256" key="2">
    <source>
        <dbReference type="ARBA" id="ARBA00006727"/>
    </source>
</evidence>
<dbReference type="RefSeq" id="XP_027617645.1">
    <property type="nucleotide sequence ID" value="XM_027761844.1"/>
</dbReference>
<dbReference type="InterPro" id="IPR011701">
    <property type="entry name" value="MFS"/>
</dbReference>
<feature type="transmembrane region" description="Helical" evidence="4">
    <location>
        <begin position="272"/>
        <end position="296"/>
    </location>
</feature>
<dbReference type="Gene3D" id="1.20.1250.20">
    <property type="entry name" value="MFS general substrate transporter like domains"/>
    <property type="match status" value="2"/>
</dbReference>
<dbReference type="GeneID" id="38783649"/>
<dbReference type="GO" id="GO:0016020">
    <property type="term" value="C:membrane"/>
    <property type="evidence" value="ECO:0007669"/>
    <property type="project" value="UniProtKB-SubCell"/>
</dbReference>
<feature type="transmembrane region" description="Helical" evidence="4">
    <location>
        <begin position="308"/>
        <end position="326"/>
    </location>
</feature>
<protein>
    <submittedName>
        <fullName evidence="6">Aspyridones efflux protein</fullName>
    </submittedName>
</protein>
<feature type="transmembrane region" description="Helical" evidence="4">
    <location>
        <begin position="231"/>
        <end position="251"/>
    </location>
</feature>
<dbReference type="SUPFAM" id="SSF103473">
    <property type="entry name" value="MFS general substrate transporter"/>
    <property type="match status" value="1"/>
</dbReference>
<keyword evidence="7" id="KW-1185">Reference proteome</keyword>
<feature type="domain" description="Major facilitator superfamily (MFS) profile" evidence="5">
    <location>
        <begin position="274"/>
        <end position="463"/>
    </location>
</feature>
<dbReference type="GO" id="GO:0022857">
    <property type="term" value="F:transmembrane transporter activity"/>
    <property type="evidence" value="ECO:0007669"/>
    <property type="project" value="InterPro"/>
</dbReference>
<accession>A0A401GX21</accession>
<dbReference type="OrthoDB" id="6509908at2759"/>
<comment type="subcellular location">
    <subcellularLocation>
        <location evidence="1">Membrane</location>
        <topology evidence="1">Multi-pass membrane protein</topology>
    </subcellularLocation>
</comment>
<proteinExistence type="inferred from homology"/>
<name>A0A401GX21_9APHY</name>
<feature type="transmembrane region" description="Helical" evidence="4">
    <location>
        <begin position="72"/>
        <end position="93"/>
    </location>
</feature>
<keyword evidence="4" id="KW-0812">Transmembrane</keyword>
<organism evidence="6 7">
    <name type="scientific">Sparassis crispa</name>
    <dbReference type="NCBI Taxonomy" id="139825"/>
    <lineage>
        <taxon>Eukaryota</taxon>
        <taxon>Fungi</taxon>
        <taxon>Dikarya</taxon>
        <taxon>Basidiomycota</taxon>
        <taxon>Agaricomycotina</taxon>
        <taxon>Agaricomycetes</taxon>
        <taxon>Polyporales</taxon>
        <taxon>Sparassidaceae</taxon>
        <taxon>Sparassis</taxon>
    </lineage>
</organism>
<evidence type="ECO:0000313" key="6">
    <source>
        <dbReference type="EMBL" id="GBE86732.1"/>
    </source>
</evidence>
<evidence type="ECO:0000256" key="3">
    <source>
        <dbReference type="SAM" id="MobiDB-lite"/>
    </source>
</evidence>
<comment type="similarity">
    <text evidence="2">Belongs to the major facilitator superfamily. Monocarboxylate porter (TC 2.A.1.13) family.</text>
</comment>
<feature type="transmembrane region" description="Helical" evidence="4">
    <location>
        <begin position="165"/>
        <end position="193"/>
    </location>
</feature>
<dbReference type="Proteomes" id="UP000287166">
    <property type="component" value="Unassembled WGS sequence"/>
</dbReference>
<feature type="transmembrane region" description="Helical" evidence="4">
    <location>
        <begin position="432"/>
        <end position="452"/>
    </location>
</feature>
<keyword evidence="4" id="KW-1133">Transmembrane helix</keyword>
<gene>
    <name evidence="6" type="ORF">SCP_0906120</name>
</gene>
<dbReference type="EMBL" id="BFAD01000009">
    <property type="protein sequence ID" value="GBE86732.1"/>
    <property type="molecule type" value="Genomic_DNA"/>
</dbReference>
<dbReference type="InParanoid" id="A0A401GX21"/>
<dbReference type="Pfam" id="PF07690">
    <property type="entry name" value="MFS_1"/>
    <property type="match status" value="1"/>
</dbReference>
<feature type="transmembrane region" description="Helical" evidence="4">
    <location>
        <begin position="200"/>
        <end position="219"/>
    </location>
</feature>
<feature type="region of interest" description="Disordered" evidence="3">
    <location>
        <begin position="1"/>
        <end position="49"/>
    </location>
</feature>
<comment type="caution">
    <text evidence="6">The sequence shown here is derived from an EMBL/GenBank/DDBJ whole genome shotgun (WGS) entry which is preliminary data.</text>
</comment>
<feature type="compositionally biased region" description="Basic and acidic residues" evidence="3">
    <location>
        <begin position="22"/>
        <end position="46"/>
    </location>
</feature>
<dbReference type="PANTHER" id="PTHR11360:SF234">
    <property type="entry name" value="MFS-TYPE TRANSPORTER DBAD-RELATED"/>
    <property type="match status" value="1"/>
</dbReference>
<dbReference type="InterPro" id="IPR050327">
    <property type="entry name" value="Proton-linked_MCT"/>
</dbReference>